<dbReference type="EMBL" id="JBEPLS010000004">
    <property type="protein sequence ID" value="MET3603638.1"/>
    <property type="molecule type" value="Genomic_DNA"/>
</dbReference>
<dbReference type="Proteomes" id="UP000323522">
    <property type="component" value="Chromosome"/>
</dbReference>
<dbReference type="EMBL" id="CP035708">
    <property type="protein sequence ID" value="QEN00394.1"/>
    <property type="molecule type" value="Genomic_DNA"/>
</dbReference>
<evidence type="ECO:0000256" key="1">
    <source>
        <dbReference type="SAM" id="SignalP"/>
    </source>
</evidence>
<dbReference type="InterPro" id="IPR013424">
    <property type="entry name" value="Ice-binding_C"/>
</dbReference>
<dbReference type="AlphaFoldDB" id="A0A5C1Q1D1"/>
<dbReference type="NCBIfam" id="TIGR02595">
    <property type="entry name" value="PEP_CTERM"/>
    <property type="match status" value="1"/>
</dbReference>
<dbReference type="KEGG" id="snn:EWH46_06115"/>
<evidence type="ECO:0000313" key="4">
    <source>
        <dbReference type="EMBL" id="QEN00394.1"/>
    </source>
</evidence>
<keyword evidence="1" id="KW-0732">Signal</keyword>
<evidence type="ECO:0000259" key="2">
    <source>
        <dbReference type="Pfam" id="PF07589"/>
    </source>
</evidence>
<dbReference type="Pfam" id="PF07589">
    <property type="entry name" value="PEP-CTERM"/>
    <property type="match status" value="1"/>
</dbReference>
<reference evidence="3 6" key="2">
    <citation type="submission" date="2024-06" db="EMBL/GenBank/DDBJ databases">
        <title>Genomic Encyclopedia of Type Strains, Phase IV (KMG-IV): sequencing the most valuable type-strain genomes for metagenomic binning, comparative biology and taxonomic classification.</title>
        <authorList>
            <person name="Goeker M."/>
        </authorList>
    </citation>
    <scope>NUCLEOTIDE SEQUENCE [LARGE SCALE GENOMIC DNA]</scope>
    <source>
        <strain evidence="3 6">D-501</strain>
    </source>
</reference>
<keyword evidence="6" id="KW-1185">Reference proteome</keyword>
<reference evidence="4 5" key="1">
    <citation type="submission" date="2019-02" db="EMBL/GenBank/DDBJ databases">
        <title>Complete Genome Sequence and Methylome Analysis of Sphaerotilus natans subsp. sulfidivorans D-507.</title>
        <authorList>
            <person name="Fomenkov A."/>
            <person name="Gridneva E."/>
            <person name="Smolyakov D."/>
            <person name="Dubinina G."/>
            <person name="Vincze T."/>
            <person name="Grabovich M."/>
            <person name="Roberts R.J."/>
        </authorList>
    </citation>
    <scope>NUCLEOTIDE SEQUENCE [LARGE SCALE GENOMIC DNA]</scope>
    <source>
        <strain evidence="4 5">D-507</strain>
    </source>
</reference>
<evidence type="ECO:0000313" key="3">
    <source>
        <dbReference type="EMBL" id="MET3603638.1"/>
    </source>
</evidence>
<protein>
    <submittedName>
        <fullName evidence="4">PEP-CTERM sorting domain-containing protein</fullName>
    </submittedName>
</protein>
<name>A0A5C1Q1D1_9BURK</name>
<feature type="chain" id="PRO_5044618787" evidence="1">
    <location>
        <begin position="38"/>
        <end position="223"/>
    </location>
</feature>
<proteinExistence type="predicted"/>
<dbReference type="RefSeq" id="WP_149503131.1">
    <property type="nucleotide sequence ID" value="NZ_CP035708.1"/>
</dbReference>
<organism evidence="4 5">
    <name type="scientific">Sphaerotilus sulfidivorans</name>
    <dbReference type="NCBI Taxonomy" id="639200"/>
    <lineage>
        <taxon>Bacteria</taxon>
        <taxon>Pseudomonadati</taxon>
        <taxon>Pseudomonadota</taxon>
        <taxon>Betaproteobacteria</taxon>
        <taxon>Burkholderiales</taxon>
        <taxon>Sphaerotilaceae</taxon>
        <taxon>Sphaerotilus</taxon>
    </lineage>
</organism>
<feature type="domain" description="Ice-binding protein C-terminal" evidence="2">
    <location>
        <begin position="189"/>
        <end position="213"/>
    </location>
</feature>
<dbReference type="Proteomes" id="UP001549111">
    <property type="component" value="Unassembled WGS sequence"/>
</dbReference>
<evidence type="ECO:0000313" key="6">
    <source>
        <dbReference type="Proteomes" id="UP001549111"/>
    </source>
</evidence>
<feature type="signal peptide" evidence="1">
    <location>
        <begin position="1"/>
        <end position="37"/>
    </location>
</feature>
<gene>
    <name evidence="3" type="ORF">ABIC99_001429</name>
    <name evidence="4" type="ORF">EWH46_06115</name>
</gene>
<sequence>MIRTKIASTSAATSAAASTAALLAALLIGAAAPAPVAAETRHAAVITLDGNWYLQSGQVRNDSSDGITLTGFWYSMGAQEAGIGVWERYEGSHQTLDPLTGTSDHYSTAYWGGLSLDSGQSMRFGGLDLDRIASTSPVRIDSETIDSTGSSLRNAYVEVLFSDGLRGRVALAAQSWNTTQVLTIQVASPVPEPAAAAMFGAGLLGLAVFGRRRQQATRSGRWG</sequence>
<evidence type="ECO:0000313" key="5">
    <source>
        <dbReference type="Proteomes" id="UP000323522"/>
    </source>
</evidence>
<accession>A0A5C1Q1D1</accession>